<dbReference type="OrthoDB" id="2285710at2759"/>
<name>D7G739_ECTSI</name>
<dbReference type="PANTHER" id="PTHR48176:SF1">
    <property type="entry name" value="DDRGK DOMAIN-CONTAINING PROTEIN 1"/>
    <property type="match status" value="1"/>
</dbReference>
<proteinExistence type="predicted"/>
<dbReference type="Proteomes" id="UP000002630">
    <property type="component" value="Linkage Group LG02"/>
</dbReference>
<keyword evidence="4" id="KW-1185">Reference proteome</keyword>
<evidence type="ECO:0000313" key="4">
    <source>
        <dbReference type="Proteomes" id="UP000002630"/>
    </source>
</evidence>
<dbReference type="PANTHER" id="PTHR48176">
    <property type="entry name" value="DDRGK DOMAIN-CONTAINING PROTEIN 1"/>
    <property type="match status" value="1"/>
</dbReference>
<dbReference type="InParanoid" id="D7G739"/>
<dbReference type="SMART" id="SM01128">
    <property type="entry name" value="DDRGK"/>
    <property type="match status" value="1"/>
</dbReference>
<dbReference type="eggNOG" id="KOG3054">
    <property type="taxonomic scope" value="Eukaryota"/>
</dbReference>
<dbReference type="EMBL" id="FN649035">
    <property type="protein sequence ID" value="CBJ25732.1"/>
    <property type="molecule type" value="Genomic_DNA"/>
</dbReference>
<keyword evidence="2" id="KW-0472">Membrane</keyword>
<evidence type="ECO:0000313" key="3">
    <source>
        <dbReference type="EMBL" id="CBJ25732.1"/>
    </source>
</evidence>
<dbReference type="InterPro" id="IPR050899">
    <property type="entry name" value="DDRGK_domain-containing"/>
</dbReference>
<dbReference type="Pfam" id="PF09756">
    <property type="entry name" value="DDRGK"/>
    <property type="match status" value="1"/>
</dbReference>
<evidence type="ECO:0008006" key="5">
    <source>
        <dbReference type="Google" id="ProtNLM"/>
    </source>
</evidence>
<dbReference type="AlphaFoldDB" id="D7G739"/>
<reference evidence="3 4" key="1">
    <citation type="journal article" date="2010" name="Nature">
        <title>The Ectocarpus genome and the independent evolution of multicellularity in brown algae.</title>
        <authorList>
            <person name="Cock J.M."/>
            <person name="Sterck L."/>
            <person name="Rouze P."/>
            <person name="Scornet D."/>
            <person name="Allen A.E."/>
            <person name="Amoutzias G."/>
            <person name="Anthouard V."/>
            <person name="Artiguenave F."/>
            <person name="Aury J.M."/>
            <person name="Badger J.H."/>
            <person name="Beszteri B."/>
            <person name="Billiau K."/>
            <person name="Bonnet E."/>
            <person name="Bothwell J.H."/>
            <person name="Bowler C."/>
            <person name="Boyen C."/>
            <person name="Brownlee C."/>
            <person name="Carrano C.J."/>
            <person name="Charrier B."/>
            <person name="Cho G.Y."/>
            <person name="Coelho S.M."/>
            <person name="Collen J."/>
            <person name="Corre E."/>
            <person name="Da Silva C."/>
            <person name="Delage L."/>
            <person name="Delaroque N."/>
            <person name="Dittami S.M."/>
            <person name="Doulbeau S."/>
            <person name="Elias M."/>
            <person name="Farnham G."/>
            <person name="Gachon C.M."/>
            <person name="Gschloessl B."/>
            <person name="Heesch S."/>
            <person name="Jabbari K."/>
            <person name="Jubin C."/>
            <person name="Kawai H."/>
            <person name="Kimura K."/>
            <person name="Kloareg B."/>
            <person name="Kupper F.C."/>
            <person name="Lang D."/>
            <person name="Le Bail A."/>
            <person name="Leblanc C."/>
            <person name="Lerouge P."/>
            <person name="Lohr M."/>
            <person name="Lopez P.J."/>
            <person name="Martens C."/>
            <person name="Maumus F."/>
            <person name="Michel G."/>
            <person name="Miranda-Saavedra D."/>
            <person name="Morales J."/>
            <person name="Moreau H."/>
            <person name="Motomura T."/>
            <person name="Nagasato C."/>
            <person name="Napoli C.A."/>
            <person name="Nelson D.R."/>
            <person name="Nyvall-Collen P."/>
            <person name="Peters A.F."/>
            <person name="Pommier C."/>
            <person name="Potin P."/>
            <person name="Poulain J."/>
            <person name="Quesneville H."/>
            <person name="Read B."/>
            <person name="Rensing S.A."/>
            <person name="Ritter A."/>
            <person name="Rousvoal S."/>
            <person name="Samanta M."/>
            <person name="Samson G."/>
            <person name="Schroeder D.C."/>
            <person name="Segurens B."/>
            <person name="Strittmatter M."/>
            <person name="Tonon T."/>
            <person name="Tregear J.W."/>
            <person name="Valentin K."/>
            <person name="von Dassow P."/>
            <person name="Yamagishi T."/>
            <person name="Van de Peer Y."/>
            <person name="Wincker P."/>
        </authorList>
    </citation>
    <scope>NUCLEOTIDE SEQUENCE [LARGE SCALE GENOMIC DNA]</scope>
    <source>
        <strain evidence="4">Ec32 / CCAP1310/4</strain>
    </source>
</reference>
<dbReference type="EMBL" id="FN649727">
    <property type="protein sequence ID" value="CBJ25732.1"/>
    <property type="molecule type" value="Genomic_DNA"/>
</dbReference>
<feature type="compositionally biased region" description="Basic and acidic residues" evidence="1">
    <location>
        <begin position="113"/>
        <end position="129"/>
    </location>
</feature>
<keyword evidence="2" id="KW-0812">Transmembrane</keyword>
<dbReference type="STRING" id="2880.D7G739"/>
<evidence type="ECO:0000256" key="2">
    <source>
        <dbReference type="SAM" id="Phobius"/>
    </source>
</evidence>
<gene>
    <name evidence="3" type="ORF">Esi_0008_0197</name>
</gene>
<protein>
    <recommendedName>
        <fullName evidence="5">DDRGK domain-containing protein 1</fullName>
    </recommendedName>
</protein>
<dbReference type="GO" id="GO:0044389">
    <property type="term" value="F:ubiquitin-like protein ligase binding"/>
    <property type="evidence" value="ECO:0007669"/>
    <property type="project" value="TreeGrafter"/>
</dbReference>
<evidence type="ECO:0000256" key="1">
    <source>
        <dbReference type="SAM" id="MobiDB-lite"/>
    </source>
</evidence>
<organism evidence="3 4">
    <name type="scientific">Ectocarpus siliculosus</name>
    <name type="common">Brown alga</name>
    <name type="synonym">Conferva siliculosa</name>
    <dbReference type="NCBI Taxonomy" id="2880"/>
    <lineage>
        <taxon>Eukaryota</taxon>
        <taxon>Sar</taxon>
        <taxon>Stramenopiles</taxon>
        <taxon>Ochrophyta</taxon>
        <taxon>PX clade</taxon>
        <taxon>Phaeophyceae</taxon>
        <taxon>Ectocarpales</taxon>
        <taxon>Ectocarpaceae</taxon>
        <taxon>Ectocarpus</taxon>
    </lineage>
</organism>
<dbReference type="OMA" id="WIRRQGS"/>
<dbReference type="InterPro" id="IPR019153">
    <property type="entry name" value="DDRGK_dom-contain"/>
</dbReference>
<feature type="region of interest" description="Disordered" evidence="1">
    <location>
        <begin position="242"/>
        <end position="265"/>
    </location>
</feature>
<feature type="transmembrane region" description="Helical" evidence="2">
    <location>
        <begin position="16"/>
        <end position="36"/>
    </location>
</feature>
<sequence>MPSDQEDQLTFLDDTLILVISSVGLLCVTAAVLWVVRQSPDWQKADRQPAGEQDGDAGLLGGRTRVVPGGREAAKAARKEAKKRAKAEFSRSSAVQKRQVKSKRSAQQQQPRSHADRERTKEEERKERSAEALRRLKSYILDHQVSSLGDLEVELSLPSEEIVDKIEELEARGDFTGILVDDARGSSSGGSFVRVGEGEMRALAAFINERGRLTLAEVAAEANRVLDLSESRIKETRRRIGLGERHFDEGSGGVGGEHGALDGES</sequence>
<keyword evidence="2" id="KW-1133">Transmembrane helix</keyword>
<feature type="region of interest" description="Disordered" evidence="1">
    <location>
        <begin position="42"/>
        <end position="129"/>
    </location>
</feature>
<accession>D7G739</accession>